<feature type="chain" id="PRO_5046465683" evidence="2">
    <location>
        <begin position="25"/>
        <end position="98"/>
    </location>
</feature>
<feature type="compositionally biased region" description="Basic and acidic residues" evidence="1">
    <location>
        <begin position="58"/>
        <end position="75"/>
    </location>
</feature>
<comment type="caution">
    <text evidence="3">The sequence shown here is derived from an EMBL/GenBank/DDBJ whole genome shotgun (WGS) entry which is preliminary data.</text>
</comment>
<keyword evidence="2" id="KW-0732">Signal</keyword>
<feature type="region of interest" description="Disordered" evidence="1">
    <location>
        <begin position="26"/>
        <end position="98"/>
    </location>
</feature>
<accession>A0ABS7L5S1</accession>
<dbReference type="RefSeq" id="WP_087198832.1">
    <property type="nucleotide sequence ID" value="NZ_CP173660.1"/>
</dbReference>
<feature type="compositionally biased region" description="Basic and acidic residues" evidence="1">
    <location>
        <begin position="41"/>
        <end position="50"/>
    </location>
</feature>
<evidence type="ECO:0000313" key="4">
    <source>
        <dbReference type="Proteomes" id="UP000779049"/>
    </source>
</evidence>
<dbReference type="EMBL" id="VIRV01000004">
    <property type="protein sequence ID" value="MBY0758393.1"/>
    <property type="molecule type" value="Genomic_DNA"/>
</dbReference>
<dbReference type="PROSITE" id="PS51257">
    <property type="entry name" value="PROKAR_LIPOPROTEIN"/>
    <property type="match status" value="1"/>
</dbReference>
<dbReference type="Proteomes" id="UP000779049">
    <property type="component" value="Unassembled WGS sequence"/>
</dbReference>
<gene>
    <name evidence="3" type="ORF">FLB61_04675</name>
</gene>
<keyword evidence="4" id="KW-1185">Reference proteome</keyword>
<name>A0ABS7L5S1_9FIRM</name>
<feature type="compositionally biased region" description="Low complexity" evidence="1">
    <location>
        <begin position="30"/>
        <end position="40"/>
    </location>
</feature>
<reference evidence="3 4" key="1">
    <citation type="journal article" date="2020" name="New Microbes New Infect">
        <title>Sellimonas caecigallum sp. nov., description and genome sequence of a new member of the Sellimonas genus isolated from the cecum of feral chicken.</title>
        <authorList>
            <person name="Wongkuna S."/>
            <person name="Ghimire S."/>
            <person name="Antony L."/>
            <person name="Chankhamhaengdecha S."/>
            <person name="Janvilisri T."/>
            <person name="Scaria J."/>
        </authorList>
    </citation>
    <scope>NUCLEOTIDE SEQUENCE [LARGE SCALE GENOMIC DNA]</scope>
    <source>
        <strain evidence="3 4">SW451</strain>
    </source>
</reference>
<protein>
    <submittedName>
        <fullName evidence="3">Uncharacterized protein</fullName>
    </submittedName>
</protein>
<feature type="signal peptide" evidence="2">
    <location>
        <begin position="1"/>
        <end position="24"/>
    </location>
</feature>
<evidence type="ECO:0000256" key="1">
    <source>
        <dbReference type="SAM" id="MobiDB-lite"/>
    </source>
</evidence>
<organism evidence="3 4">
    <name type="scientific">Sellimonas caecigallum</name>
    <dbReference type="NCBI Taxonomy" id="2592333"/>
    <lineage>
        <taxon>Bacteria</taxon>
        <taxon>Bacillati</taxon>
        <taxon>Bacillota</taxon>
        <taxon>Clostridia</taxon>
        <taxon>Lachnospirales</taxon>
        <taxon>Lachnospiraceae</taxon>
        <taxon>Sellimonas</taxon>
    </lineage>
</organism>
<evidence type="ECO:0000313" key="3">
    <source>
        <dbReference type="EMBL" id="MBY0758393.1"/>
    </source>
</evidence>
<feature type="compositionally biased region" description="Acidic residues" evidence="1">
    <location>
        <begin position="76"/>
        <end position="85"/>
    </location>
</feature>
<evidence type="ECO:0000256" key="2">
    <source>
        <dbReference type="SAM" id="SignalP"/>
    </source>
</evidence>
<sequence length="98" mass="10503">MKQWKKAVLVVLCVGMLGSMTACAGKNRVNDATGGTNTGDTLDKDLKEGADTLEDGAENLKDDVEDGARDVKDGVEDMLDGDDTDNNNAVREQDTNRK</sequence>
<proteinExistence type="predicted"/>